<evidence type="ECO:0000313" key="2">
    <source>
        <dbReference type="EMBL" id="MBP2057028.1"/>
    </source>
</evidence>
<evidence type="ECO:0000256" key="1">
    <source>
        <dbReference type="SAM" id="Phobius"/>
    </source>
</evidence>
<keyword evidence="1" id="KW-0812">Transmembrane</keyword>
<dbReference type="NCBIfam" id="TIGR01673">
    <property type="entry name" value="holin_LLH"/>
    <property type="match status" value="1"/>
</dbReference>
<sequence>MNNILIDLAAVIVAISVSYGVFWYKKHQTEIDAKREKGDALAYTMDILGKLATNFVYDLKDSGETGKAKKQAVTTKVKSALGDAHLPIPSDAAISGAIEKAVLAMKLSEDKTKESEKNDK</sequence>
<dbReference type="RefSeq" id="WP_209685468.1">
    <property type="nucleotide sequence ID" value="NZ_JAGGLU010000001.1"/>
</dbReference>
<dbReference type="EMBL" id="JAGGLU010000001">
    <property type="protein sequence ID" value="MBP2057028.1"/>
    <property type="molecule type" value="Genomic_DNA"/>
</dbReference>
<dbReference type="InterPro" id="IPR010026">
    <property type="entry name" value="Phage_holin_LL-H"/>
</dbReference>
<feature type="transmembrane region" description="Helical" evidence="1">
    <location>
        <begin position="6"/>
        <end position="24"/>
    </location>
</feature>
<protein>
    <submittedName>
        <fullName evidence="2">LL-H family phage holin</fullName>
    </submittedName>
</protein>
<gene>
    <name evidence="2" type="ORF">J2Z60_000190</name>
</gene>
<dbReference type="Pfam" id="PF09682">
    <property type="entry name" value="Phage_holin_6_1"/>
    <property type="match status" value="1"/>
</dbReference>
<name>A0ABS4MBN7_9LACO</name>
<organism evidence="2 3">
    <name type="scientific">Lactobacillus colini</name>
    <dbReference type="NCBI Taxonomy" id="1819254"/>
    <lineage>
        <taxon>Bacteria</taxon>
        <taxon>Bacillati</taxon>
        <taxon>Bacillota</taxon>
        <taxon>Bacilli</taxon>
        <taxon>Lactobacillales</taxon>
        <taxon>Lactobacillaceae</taxon>
        <taxon>Lactobacillus</taxon>
    </lineage>
</organism>
<reference evidence="2 3" key="1">
    <citation type="submission" date="2021-03" db="EMBL/GenBank/DDBJ databases">
        <title>Genomic Encyclopedia of Type Strains, Phase IV (KMG-IV): sequencing the most valuable type-strain genomes for metagenomic binning, comparative biology and taxonomic classification.</title>
        <authorList>
            <person name="Goeker M."/>
        </authorList>
    </citation>
    <scope>NUCLEOTIDE SEQUENCE [LARGE SCALE GENOMIC DNA]</scope>
    <source>
        <strain evidence="2 3">DSM 101872</strain>
    </source>
</reference>
<accession>A0ABS4MBN7</accession>
<evidence type="ECO:0000313" key="3">
    <source>
        <dbReference type="Proteomes" id="UP001519292"/>
    </source>
</evidence>
<dbReference type="Proteomes" id="UP001519292">
    <property type="component" value="Unassembled WGS sequence"/>
</dbReference>
<keyword evidence="1" id="KW-0472">Membrane</keyword>
<proteinExistence type="predicted"/>
<keyword evidence="1" id="KW-1133">Transmembrane helix</keyword>
<comment type="caution">
    <text evidence="2">The sequence shown here is derived from an EMBL/GenBank/DDBJ whole genome shotgun (WGS) entry which is preliminary data.</text>
</comment>
<keyword evidence="3" id="KW-1185">Reference proteome</keyword>